<sequence length="410" mass="45129">MSSLTRLITVSLVLLLLLVGAGLGAQVWLRQQENRILSQAALDLSERLQHAIDLTGGISAPWPTARLEELAQLTGAEISIIANPAIPRDEMNRHRATIPLDNGKWLAARPATPPGERILNLFHRVVIALGVFAVLLVVALLLIAAIKPLRDRETRSPFTTRDRDMRSLSLLARTSVEQQAELDQERDERIRAEAEARHRLQLLNQALEEKIRMGRDLHDGVIQSLYAAGLTLQAAQQQATADPHLSTERLGEGLELINRTITDIRSYISGLTPRQVRRESLAQGFTDIVTELRAGRPLDLDLKIDEKASIALSDEQLSESMQIAREAVSNALRHGGAQRLLISLISNDDGTEFTIRDDGIGFDLAGARPGGHGLANMRARVERGIGRFEMKSAPGQGTHISIHWKTIVTS</sequence>
<dbReference type="Gene3D" id="3.30.565.10">
    <property type="entry name" value="Histidine kinase-like ATPase, C-terminal domain"/>
    <property type="match status" value="1"/>
</dbReference>
<keyword evidence="13" id="KW-1185">Reference proteome</keyword>
<evidence type="ECO:0000256" key="1">
    <source>
        <dbReference type="ARBA" id="ARBA00004651"/>
    </source>
</evidence>
<dbReference type="CDD" id="cd16917">
    <property type="entry name" value="HATPase_UhpB-NarQ-NarX-like"/>
    <property type="match status" value="1"/>
</dbReference>
<dbReference type="InterPro" id="IPR036890">
    <property type="entry name" value="HATPase_C_sf"/>
</dbReference>
<evidence type="ECO:0000256" key="8">
    <source>
        <dbReference type="ARBA" id="ARBA00023136"/>
    </source>
</evidence>
<evidence type="ECO:0000313" key="13">
    <source>
        <dbReference type="Proteomes" id="UP001218638"/>
    </source>
</evidence>
<evidence type="ECO:0000313" key="12">
    <source>
        <dbReference type="EMBL" id="WED67063.1"/>
    </source>
</evidence>
<dbReference type="PANTHER" id="PTHR24421">
    <property type="entry name" value="NITRATE/NITRITE SENSOR PROTEIN NARX-RELATED"/>
    <property type="match status" value="1"/>
</dbReference>
<keyword evidence="4 10" id="KW-0812">Transmembrane</keyword>
<keyword evidence="7" id="KW-0902">Two-component regulatory system</keyword>
<evidence type="ECO:0000256" key="7">
    <source>
        <dbReference type="ARBA" id="ARBA00023012"/>
    </source>
</evidence>
<name>A0AAF0I4X4_9BACT</name>
<dbReference type="RefSeq" id="WP_330928214.1">
    <property type="nucleotide sequence ID" value="NZ_CP119075.1"/>
</dbReference>
<dbReference type="SMART" id="SM00387">
    <property type="entry name" value="HATPase_c"/>
    <property type="match status" value="1"/>
</dbReference>
<protein>
    <submittedName>
        <fullName evidence="12">Histidine kinase</fullName>
    </submittedName>
</protein>
<dbReference type="EMBL" id="CP119075">
    <property type="protein sequence ID" value="WED67063.1"/>
    <property type="molecule type" value="Genomic_DNA"/>
</dbReference>
<dbReference type="InterPro" id="IPR050482">
    <property type="entry name" value="Sensor_HK_TwoCompSys"/>
</dbReference>
<keyword evidence="3" id="KW-0808">Transferase</keyword>
<accession>A0AAF0I4X4</accession>
<comment type="subcellular location">
    <subcellularLocation>
        <location evidence="1">Cell membrane</location>
        <topology evidence="1">Multi-pass membrane protein</topology>
    </subcellularLocation>
</comment>
<gene>
    <name evidence="12" type="ORF">PXH66_09390</name>
</gene>
<dbReference type="GO" id="GO:0046983">
    <property type="term" value="F:protein dimerization activity"/>
    <property type="evidence" value="ECO:0007669"/>
    <property type="project" value="InterPro"/>
</dbReference>
<dbReference type="Proteomes" id="UP001218638">
    <property type="component" value="Chromosome"/>
</dbReference>
<evidence type="ECO:0000256" key="3">
    <source>
        <dbReference type="ARBA" id="ARBA00022679"/>
    </source>
</evidence>
<dbReference type="InterPro" id="IPR011712">
    <property type="entry name" value="Sig_transdc_His_kin_sub3_dim/P"/>
</dbReference>
<evidence type="ECO:0000256" key="6">
    <source>
        <dbReference type="ARBA" id="ARBA00022989"/>
    </source>
</evidence>
<keyword evidence="2" id="KW-1003">Cell membrane</keyword>
<keyword evidence="5 12" id="KW-0418">Kinase</keyword>
<dbReference type="KEGG" id="slom:PXH66_09390"/>
<proteinExistence type="predicted"/>
<dbReference type="PANTHER" id="PTHR24421:SF37">
    <property type="entry name" value="SENSOR HISTIDINE KINASE NARS"/>
    <property type="match status" value="1"/>
</dbReference>
<evidence type="ECO:0000256" key="5">
    <source>
        <dbReference type="ARBA" id="ARBA00022777"/>
    </source>
</evidence>
<keyword evidence="9" id="KW-0175">Coiled coil</keyword>
<dbReference type="InterPro" id="IPR003594">
    <property type="entry name" value="HATPase_dom"/>
</dbReference>
<evidence type="ECO:0000256" key="4">
    <source>
        <dbReference type="ARBA" id="ARBA00022692"/>
    </source>
</evidence>
<dbReference type="Gene3D" id="1.20.5.1930">
    <property type="match status" value="1"/>
</dbReference>
<dbReference type="GO" id="GO:0000155">
    <property type="term" value="F:phosphorelay sensor kinase activity"/>
    <property type="evidence" value="ECO:0007669"/>
    <property type="project" value="InterPro"/>
</dbReference>
<evidence type="ECO:0000256" key="10">
    <source>
        <dbReference type="SAM" id="Phobius"/>
    </source>
</evidence>
<dbReference type="GO" id="GO:0005886">
    <property type="term" value="C:plasma membrane"/>
    <property type="evidence" value="ECO:0007669"/>
    <property type="project" value="UniProtKB-SubCell"/>
</dbReference>
<dbReference type="AlphaFoldDB" id="A0AAF0I4X4"/>
<dbReference type="Pfam" id="PF02518">
    <property type="entry name" value="HATPase_c"/>
    <property type="match status" value="1"/>
</dbReference>
<organism evidence="12 13">
    <name type="scientific">Synoicihabitans lomoniglobus</name>
    <dbReference type="NCBI Taxonomy" id="2909285"/>
    <lineage>
        <taxon>Bacteria</taxon>
        <taxon>Pseudomonadati</taxon>
        <taxon>Verrucomicrobiota</taxon>
        <taxon>Opitutia</taxon>
        <taxon>Opitutales</taxon>
        <taxon>Opitutaceae</taxon>
        <taxon>Synoicihabitans</taxon>
    </lineage>
</organism>
<evidence type="ECO:0000259" key="11">
    <source>
        <dbReference type="SMART" id="SM00387"/>
    </source>
</evidence>
<reference evidence="12" key="1">
    <citation type="submission" date="2023-03" db="EMBL/GenBank/DDBJ databases">
        <title>Lomoglobus Profundus gen. nov., sp. nov., a novel member of the phylum Verrucomicrobia, isolated from deep-marine sediment of South China Sea.</title>
        <authorList>
            <person name="Ahmad T."/>
            <person name="Ishaq S.E."/>
            <person name="Wang F."/>
        </authorList>
    </citation>
    <scope>NUCLEOTIDE SEQUENCE</scope>
    <source>
        <strain evidence="12">LMO-M01</strain>
    </source>
</reference>
<feature type="coiled-coil region" evidence="9">
    <location>
        <begin position="175"/>
        <end position="210"/>
    </location>
</feature>
<evidence type="ECO:0000256" key="9">
    <source>
        <dbReference type="SAM" id="Coils"/>
    </source>
</evidence>
<feature type="domain" description="Histidine kinase/HSP90-like ATPase" evidence="11">
    <location>
        <begin position="315"/>
        <end position="408"/>
    </location>
</feature>
<keyword evidence="6 10" id="KW-1133">Transmembrane helix</keyword>
<dbReference type="Pfam" id="PF07730">
    <property type="entry name" value="HisKA_3"/>
    <property type="match status" value="1"/>
</dbReference>
<evidence type="ECO:0000256" key="2">
    <source>
        <dbReference type="ARBA" id="ARBA00022475"/>
    </source>
</evidence>
<feature type="transmembrane region" description="Helical" evidence="10">
    <location>
        <begin position="121"/>
        <end position="146"/>
    </location>
</feature>
<dbReference type="SUPFAM" id="SSF55874">
    <property type="entry name" value="ATPase domain of HSP90 chaperone/DNA topoisomerase II/histidine kinase"/>
    <property type="match status" value="1"/>
</dbReference>
<keyword evidence="8 10" id="KW-0472">Membrane</keyword>